<gene>
    <name evidence="5" type="ORF">VF08_17660</name>
</gene>
<dbReference type="PANTHER" id="PTHR16263:SF4">
    <property type="entry name" value="TETRATRICOPEPTIDE REPEAT PROTEIN 38"/>
    <property type="match status" value="1"/>
</dbReference>
<dbReference type="RefSeq" id="WP_099071644.1">
    <property type="nucleotide sequence ID" value="NZ_LAHD01000048.1"/>
</dbReference>
<comment type="caution">
    <text evidence="5">The sequence shown here is derived from an EMBL/GenBank/DDBJ whole genome shotgun (WGS) entry which is preliminary data.</text>
</comment>
<name>A0A9Q5ZB33_NOSLI</name>
<protein>
    <recommendedName>
        <fullName evidence="2">Tetratricopeptide repeat protein 38</fullName>
    </recommendedName>
</protein>
<dbReference type="InterPro" id="IPR011990">
    <property type="entry name" value="TPR-like_helical_dom_sf"/>
</dbReference>
<evidence type="ECO:0000256" key="1">
    <source>
        <dbReference type="ARBA" id="ARBA00005857"/>
    </source>
</evidence>
<accession>A0A9Q5ZB33</accession>
<dbReference type="EMBL" id="LAHD01000048">
    <property type="protein sequence ID" value="PHK02756.1"/>
    <property type="molecule type" value="Genomic_DNA"/>
</dbReference>
<dbReference type="CDD" id="cd05804">
    <property type="entry name" value="StaR_like"/>
    <property type="match status" value="1"/>
</dbReference>
<evidence type="ECO:0000256" key="4">
    <source>
        <dbReference type="ARBA" id="ARBA00022803"/>
    </source>
</evidence>
<dbReference type="Gene3D" id="1.25.40.10">
    <property type="entry name" value="Tetratricopeptide repeat domain"/>
    <property type="match status" value="2"/>
</dbReference>
<proteinExistence type="inferred from homology"/>
<dbReference type="InterPro" id="IPR033891">
    <property type="entry name" value="TTC38"/>
</dbReference>
<dbReference type="SUPFAM" id="SSF48452">
    <property type="entry name" value="TPR-like"/>
    <property type="match status" value="1"/>
</dbReference>
<dbReference type="GeneID" id="57093944"/>
<dbReference type="Proteomes" id="UP000222310">
    <property type="component" value="Unassembled WGS sequence"/>
</dbReference>
<evidence type="ECO:0000313" key="6">
    <source>
        <dbReference type="Proteomes" id="UP000222310"/>
    </source>
</evidence>
<reference evidence="5 6" key="1">
    <citation type="submission" date="2015-02" db="EMBL/GenBank/DDBJ databases">
        <title>Nostoc linckia genome annotation.</title>
        <authorList>
            <person name="Zhou Z."/>
        </authorList>
    </citation>
    <scope>NUCLEOTIDE SEQUENCE [LARGE SCALE GENOMIC DNA]</scope>
    <source>
        <strain evidence="6">z8</strain>
    </source>
</reference>
<dbReference type="AlphaFoldDB" id="A0A9Q5ZB33"/>
<keyword evidence="4" id="KW-0802">TPR repeat</keyword>
<evidence type="ECO:0000313" key="5">
    <source>
        <dbReference type="EMBL" id="PHK02756.1"/>
    </source>
</evidence>
<sequence length="465" mass="52577">MVKDSFGLEVTTDSSAAVNAINSFVDQLFSVGNDAQVIFKAVEADSTCVIANAQVAAFYLFGGGSVGLTQAKFYLNAAKANLKTANEREKLYVAAIEAWANRDIQQAIAYHEAITDAYPRDLTSVHVAQYHYRNSGNSQGMLGIAEKVFAVNQDNPYIYGMLAFGLEECHKIPEAETYAKHAIALKRDNRWAHHAIAHVLETTGRLEEGITLMESLSDTWEYASSAFYGHLWWHTSLYYLDIENFAKVLEIYDTRIWGRAKKDSGREQINAIALLLRLELRGVDVGKRWQELANYLQPRLHEHVLAFLDLQYIYALVRGGKEDWAAQMLESMQRHAETVLPYAKRTWTDIGIPAAKGMIAHARGDLKEAIAQLEPVLPELQFTGGSHAQRDLFEQIYLDALIREKQYHQALNVLEKRQAARNHIPVIQRQLAKTYSQLERTNEAHQASQLALELSQHYQKVEQTV</sequence>
<evidence type="ECO:0000256" key="3">
    <source>
        <dbReference type="ARBA" id="ARBA00022737"/>
    </source>
</evidence>
<keyword evidence="3" id="KW-0677">Repeat</keyword>
<evidence type="ECO:0000256" key="2">
    <source>
        <dbReference type="ARBA" id="ARBA00019992"/>
    </source>
</evidence>
<comment type="similarity">
    <text evidence="1">Belongs to the TTC38 family.</text>
</comment>
<organism evidence="5 6">
    <name type="scientific">Nostoc linckia z8</name>
    <dbReference type="NCBI Taxonomy" id="1628746"/>
    <lineage>
        <taxon>Bacteria</taxon>
        <taxon>Bacillati</taxon>
        <taxon>Cyanobacteriota</taxon>
        <taxon>Cyanophyceae</taxon>
        <taxon>Nostocales</taxon>
        <taxon>Nostocaceae</taxon>
        <taxon>Nostoc</taxon>
    </lineage>
</organism>
<dbReference type="PANTHER" id="PTHR16263">
    <property type="entry name" value="TETRATRICOPEPTIDE REPEAT PROTEIN 38"/>
    <property type="match status" value="1"/>
</dbReference>